<reference evidence="1" key="1">
    <citation type="journal article" date="2014" name="Front. Microbiol.">
        <title>High frequency of phylogenetically diverse reductive dehalogenase-homologous genes in deep subseafloor sedimentary metagenomes.</title>
        <authorList>
            <person name="Kawai M."/>
            <person name="Futagami T."/>
            <person name="Toyoda A."/>
            <person name="Takaki Y."/>
            <person name="Nishi S."/>
            <person name="Hori S."/>
            <person name="Arai W."/>
            <person name="Tsubouchi T."/>
            <person name="Morono Y."/>
            <person name="Uchiyama I."/>
            <person name="Ito T."/>
            <person name="Fujiyama A."/>
            <person name="Inagaki F."/>
            <person name="Takami H."/>
        </authorList>
    </citation>
    <scope>NUCLEOTIDE SEQUENCE</scope>
    <source>
        <strain evidence="1">Expedition CK06-06</strain>
    </source>
</reference>
<gene>
    <name evidence="1" type="ORF">S06H3_13565</name>
</gene>
<sequence>MQCKNAIELSKSLVAEWLEKYMFAEETASKEKSNGIAEMLSDHSFFKSHGRHIGREQAKKKYELKIGNLEDDQDLQDLVLSVFHTTTHTFNATPAVKIIENHLGKAFVKQIPAISASRISILLPFFINSA</sequence>
<name>X1L7K5_9ZZZZ</name>
<comment type="caution">
    <text evidence="1">The sequence shown here is derived from an EMBL/GenBank/DDBJ whole genome shotgun (WGS) entry which is preliminary data.</text>
</comment>
<dbReference type="EMBL" id="BARV01006628">
    <property type="protein sequence ID" value="GAI15317.1"/>
    <property type="molecule type" value="Genomic_DNA"/>
</dbReference>
<evidence type="ECO:0000313" key="1">
    <source>
        <dbReference type="EMBL" id="GAI15317.1"/>
    </source>
</evidence>
<proteinExistence type="predicted"/>
<dbReference type="AlphaFoldDB" id="X1L7K5"/>
<organism evidence="1">
    <name type="scientific">marine sediment metagenome</name>
    <dbReference type="NCBI Taxonomy" id="412755"/>
    <lineage>
        <taxon>unclassified sequences</taxon>
        <taxon>metagenomes</taxon>
        <taxon>ecological metagenomes</taxon>
    </lineage>
</organism>
<protein>
    <submittedName>
        <fullName evidence="1">Uncharacterized protein</fullName>
    </submittedName>
</protein>
<accession>X1L7K5</accession>